<dbReference type="PANTHER" id="PTHR23120">
    <property type="entry name" value="MAESTRO-RELATED HEAT DOMAIN-CONTAINING"/>
    <property type="match status" value="1"/>
</dbReference>
<dbReference type="InterPro" id="IPR056282">
    <property type="entry name" value="MROH2B-like_N_HEAT"/>
</dbReference>
<dbReference type="GeneTree" id="ENSGT00940000162865"/>
<dbReference type="OMA" id="CHAVGNW"/>
<dbReference type="InterPro" id="IPR045206">
    <property type="entry name" value="Maestro_heat-like_prot"/>
</dbReference>
<feature type="region of interest" description="Disordered" evidence="1">
    <location>
        <begin position="253"/>
        <end position="312"/>
    </location>
</feature>
<dbReference type="PANTHER" id="PTHR23120:SF44">
    <property type="entry name" value="MAESTRO HEAT-LIKE REPEAT-CONTAINING PROTEIN FAMILY MEMBER 1"/>
    <property type="match status" value="1"/>
</dbReference>
<reference evidence="3" key="3">
    <citation type="submission" date="2025-09" db="UniProtKB">
        <authorList>
            <consortium name="Ensembl"/>
        </authorList>
    </citation>
    <scope>IDENTIFICATION</scope>
</reference>
<reference evidence="3" key="2">
    <citation type="submission" date="2025-08" db="UniProtKB">
        <authorList>
            <consortium name="Ensembl"/>
        </authorList>
    </citation>
    <scope>IDENTIFICATION</scope>
</reference>
<dbReference type="Proteomes" id="UP000016666">
    <property type="component" value="Unassembled WGS sequence"/>
</dbReference>
<accession>A0A493U338</accession>
<evidence type="ECO:0000259" key="2">
    <source>
        <dbReference type="Pfam" id="PF23221"/>
    </source>
</evidence>
<evidence type="ECO:0000256" key="1">
    <source>
        <dbReference type="SAM" id="MobiDB-lite"/>
    </source>
</evidence>
<name>A0A493U338_ANAPP</name>
<evidence type="ECO:0000313" key="4">
    <source>
        <dbReference type="Proteomes" id="UP000016666"/>
    </source>
</evidence>
<feature type="domain" description="MROH2B-like N-terminal HEAT-repeats" evidence="2">
    <location>
        <begin position="44"/>
        <end position="238"/>
    </location>
</feature>
<dbReference type="Ensembl" id="ENSAPLT00000019527.1">
    <property type="protein sequence ID" value="ENSAPLP00000032531.1"/>
    <property type="gene ID" value="ENSAPLG00000021435.1"/>
</dbReference>
<dbReference type="Pfam" id="PF23221">
    <property type="entry name" value="HEAT_MROH2B_1st"/>
    <property type="match status" value="1"/>
</dbReference>
<organism evidence="3 4">
    <name type="scientific">Anas platyrhynchos platyrhynchos</name>
    <name type="common">Northern mallard</name>
    <dbReference type="NCBI Taxonomy" id="8840"/>
    <lineage>
        <taxon>Eukaryota</taxon>
        <taxon>Metazoa</taxon>
        <taxon>Chordata</taxon>
        <taxon>Craniata</taxon>
        <taxon>Vertebrata</taxon>
        <taxon>Euteleostomi</taxon>
        <taxon>Archelosauria</taxon>
        <taxon>Archosauria</taxon>
        <taxon>Dinosauria</taxon>
        <taxon>Saurischia</taxon>
        <taxon>Theropoda</taxon>
        <taxon>Coelurosauria</taxon>
        <taxon>Aves</taxon>
        <taxon>Neognathae</taxon>
        <taxon>Galloanserae</taxon>
        <taxon>Anseriformes</taxon>
        <taxon>Anatidae</taxon>
        <taxon>Anatinae</taxon>
        <taxon>Anas</taxon>
    </lineage>
</organism>
<sequence length="312" mass="33666">MQTGCFLPSSFACVGIRTRRRRHRNGGRETGSETLATSAAVVTSLLKKLQDREGERAETYRRLEHVLQGDDTRLRSGVVNRVLAEVSGDMKAAQGAMTEVTAAAGDVLVALARSHFEFVMSELQGHLKSMRGGACQEFVLSTLSKLASSYALRCIPFAQMTLAALHAVLSHVESSRILRAICSVLEQWSRAINAYFNAWEQCPFPRIGEAQLCEQVYDLFCHAVGNWLGRDEEEEVRAAGPLAGERLLSSGESQRCLSSGEKGKGKPPVGKAGMCWGTPSAAQPSEHLASLPSAGQAGRLGSSGCYDGRRPP</sequence>
<dbReference type="AlphaFoldDB" id="A0A493U338"/>
<reference evidence="4" key="1">
    <citation type="submission" date="2017-10" db="EMBL/GenBank/DDBJ databases">
        <title>A new Pekin duck reference genome.</title>
        <authorList>
            <person name="Hou Z.-C."/>
            <person name="Zhou Z.-K."/>
            <person name="Zhu F."/>
            <person name="Hou S.-S."/>
        </authorList>
    </citation>
    <scope>NUCLEOTIDE SEQUENCE [LARGE SCALE GENOMIC DNA]</scope>
</reference>
<protein>
    <recommendedName>
        <fullName evidence="2">MROH2B-like N-terminal HEAT-repeats domain-containing protein</fullName>
    </recommendedName>
</protein>
<keyword evidence="4" id="KW-1185">Reference proteome</keyword>
<evidence type="ECO:0000313" key="3">
    <source>
        <dbReference type="Ensembl" id="ENSAPLP00000032531.1"/>
    </source>
</evidence>
<dbReference type="GO" id="GO:0005737">
    <property type="term" value="C:cytoplasm"/>
    <property type="evidence" value="ECO:0007669"/>
    <property type="project" value="TreeGrafter"/>
</dbReference>
<proteinExistence type="predicted"/>